<dbReference type="EnsemblPlants" id="AET2Gv20789700.1">
    <property type="protein sequence ID" value="AET2Gv20789700.1"/>
    <property type="gene ID" value="AET2Gv20789700"/>
</dbReference>
<reference evidence="2" key="2">
    <citation type="journal article" date="2017" name="Nat. Plants">
        <title>The Aegilops tauschii genome reveals multiple impacts of transposons.</title>
        <authorList>
            <person name="Zhao G."/>
            <person name="Zou C."/>
            <person name="Li K."/>
            <person name="Wang K."/>
            <person name="Li T."/>
            <person name="Gao L."/>
            <person name="Zhang X."/>
            <person name="Wang H."/>
            <person name="Yang Z."/>
            <person name="Liu X."/>
            <person name="Jiang W."/>
            <person name="Mao L."/>
            <person name="Kong X."/>
            <person name="Jiao Y."/>
            <person name="Jia J."/>
        </authorList>
    </citation>
    <scope>NUCLEOTIDE SEQUENCE [LARGE SCALE GENOMIC DNA]</scope>
    <source>
        <strain evidence="2">cv. AL8/78</strain>
    </source>
</reference>
<dbReference type="Proteomes" id="UP000015105">
    <property type="component" value="Chromosome 2D"/>
</dbReference>
<proteinExistence type="predicted"/>
<dbReference type="Gramene" id="AET2Gv20789700.1">
    <property type="protein sequence ID" value="AET2Gv20789700.1"/>
    <property type="gene ID" value="AET2Gv20789700"/>
</dbReference>
<dbReference type="AlphaFoldDB" id="A0A453CB08"/>
<reference evidence="1" key="5">
    <citation type="journal article" date="2021" name="G3 (Bethesda)">
        <title>Aegilops tauschii genome assembly Aet v5.0 features greater sequence contiguity and improved annotation.</title>
        <authorList>
            <person name="Wang L."/>
            <person name="Zhu T."/>
            <person name="Rodriguez J.C."/>
            <person name="Deal K.R."/>
            <person name="Dubcovsky J."/>
            <person name="McGuire P.E."/>
            <person name="Lux T."/>
            <person name="Spannagl M."/>
            <person name="Mayer K.F.X."/>
            <person name="Baldrich P."/>
            <person name="Meyers B.C."/>
            <person name="Huo N."/>
            <person name="Gu Y.Q."/>
            <person name="Zhou H."/>
            <person name="Devos K.M."/>
            <person name="Bennetzen J.L."/>
            <person name="Unver T."/>
            <person name="Budak H."/>
            <person name="Gulick P.J."/>
            <person name="Galiba G."/>
            <person name="Kalapos B."/>
            <person name="Nelson D.R."/>
            <person name="Li P."/>
            <person name="You F.M."/>
            <person name="Luo M.C."/>
            <person name="Dvorak J."/>
        </authorList>
    </citation>
    <scope>NUCLEOTIDE SEQUENCE [LARGE SCALE GENOMIC DNA]</scope>
    <source>
        <strain evidence="1">cv. AL8/78</strain>
    </source>
</reference>
<evidence type="ECO:0000313" key="1">
    <source>
        <dbReference type="EnsemblPlants" id="AET2Gv20789700.1"/>
    </source>
</evidence>
<protein>
    <submittedName>
        <fullName evidence="1">Uncharacterized protein</fullName>
    </submittedName>
</protein>
<organism evidence="1 2">
    <name type="scientific">Aegilops tauschii subsp. strangulata</name>
    <name type="common">Goatgrass</name>
    <dbReference type="NCBI Taxonomy" id="200361"/>
    <lineage>
        <taxon>Eukaryota</taxon>
        <taxon>Viridiplantae</taxon>
        <taxon>Streptophyta</taxon>
        <taxon>Embryophyta</taxon>
        <taxon>Tracheophyta</taxon>
        <taxon>Spermatophyta</taxon>
        <taxon>Magnoliopsida</taxon>
        <taxon>Liliopsida</taxon>
        <taxon>Poales</taxon>
        <taxon>Poaceae</taxon>
        <taxon>BOP clade</taxon>
        <taxon>Pooideae</taxon>
        <taxon>Triticodae</taxon>
        <taxon>Triticeae</taxon>
        <taxon>Triticinae</taxon>
        <taxon>Aegilops</taxon>
    </lineage>
</organism>
<keyword evidence="2" id="KW-1185">Reference proteome</keyword>
<name>A0A453CB08_AEGTS</name>
<accession>A0A453CB08</accession>
<reference evidence="1" key="4">
    <citation type="submission" date="2019-03" db="UniProtKB">
        <authorList>
            <consortium name="EnsemblPlants"/>
        </authorList>
    </citation>
    <scope>IDENTIFICATION</scope>
</reference>
<reference evidence="1" key="3">
    <citation type="journal article" date="2017" name="Nature">
        <title>Genome sequence of the progenitor of the wheat D genome Aegilops tauschii.</title>
        <authorList>
            <person name="Luo M.C."/>
            <person name="Gu Y.Q."/>
            <person name="Puiu D."/>
            <person name="Wang H."/>
            <person name="Twardziok S.O."/>
            <person name="Deal K.R."/>
            <person name="Huo N."/>
            <person name="Zhu T."/>
            <person name="Wang L."/>
            <person name="Wang Y."/>
            <person name="McGuire P.E."/>
            <person name="Liu S."/>
            <person name="Long H."/>
            <person name="Ramasamy R.K."/>
            <person name="Rodriguez J.C."/>
            <person name="Van S.L."/>
            <person name="Yuan L."/>
            <person name="Wang Z."/>
            <person name="Xia Z."/>
            <person name="Xiao L."/>
            <person name="Anderson O.D."/>
            <person name="Ouyang S."/>
            <person name="Liang Y."/>
            <person name="Zimin A.V."/>
            <person name="Pertea G."/>
            <person name="Qi P."/>
            <person name="Bennetzen J.L."/>
            <person name="Dai X."/>
            <person name="Dawson M.W."/>
            <person name="Muller H.G."/>
            <person name="Kugler K."/>
            <person name="Rivarola-Duarte L."/>
            <person name="Spannagl M."/>
            <person name="Mayer K.F.X."/>
            <person name="Lu F.H."/>
            <person name="Bevan M.W."/>
            <person name="Leroy P."/>
            <person name="Li P."/>
            <person name="You F.M."/>
            <person name="Sun Q."/>
            <person name="Liu Z."/>
            <person name="Lyons E."/>
            <person name="Wicker T."/>
            <person name="Salzberg S.L."/>
            <person name="Devos K.M."/>
            <person name="Dvorak J."/>
        </authorList>
    </citation>
    <scope>NUCLEOTIDE SEQUENCE [LARGE SCALE GENOMIC DNA]</scope>
    <source>
        <strain evidence="1">cv. AL8/78</strain>
    </source>
</reference>
<reference evidence="2" key="1">
    <citation type="journal article" date="2014" name="Science">
        <title>Ancient hybridizations among the ancestral genomes of bread wheat.</title>
        <authorList>
            <consortium name="International Wheat Genome Sequencing Consortium,"/>
            <person name="Marcussen T."/>
            <person name="Sandve S.R."/>
            <person name="Heier L."/>
            <person name="Spannagl M."/>
            <person name="Pfeifer M."/>
            <person name="Jakobsen K.S."/>
            <person name="Wulff B.B."/>
            <person name="Steuernagel B."/>
            <person name="Mayer K.F."/>
            <person name="Olsen O.A."/>
        </authorList>
    </citation>
    <scope>NUCLEOTIDE SEQUENCE [LARGE SCALE GENOMIC DNA]</scope>
    <source>
        <strain evidence="2">cv. AL8/78</strain>
    </source>
</reference>
<sequence>MAILPQRRALITITVRCWRLLPLMGGTAIITMLRPHHRSTTTITKLRRHRRSTTIITTHQRHRRSTSIITTLQCRRRSMTVTTLQRRPRCTSTPTRWTLRVISSPMYIFILFFPGKCLIKGSFDEISNLTFPTKMLMAPLIVLKNSLPGRIRAMGCTSISITTR</sequence>
<evidence type="ECO:0000313" key="2">
    <source>
        <dbReference type="Proteomes" id="UP000015105"/>
    </source>
</evidence>